<dbReference type="GeneID" id="101855202"/>
<dbReference type="Pfam" id="PF14644">
    <property type="entry name" value="DUF4456"/>
    <property type="match status" value="1"/>
</dbReference>
<evidence type="ECO:0000313" key="2">
    <source>
        <dbReference type="Proteomes" id="UP000694888"/>
    </source>
</evidence>
<name>A0ABM0JXD6_APLCA</name>
<evidence type="ECO:0000313" key="3">
    <source>
        <dbReference type="RefSeq" id="XP_005103775.1"/>
    </source>
</evidence>
<proteinExistence type="predicted"/>
<keyword evidence="2" id="KW-1185">Reference proteome</keyword>
<gene>
    <name evidence="3" type="primary">LOC101855202</name>
</gene>
<dbReference type="RefSeq" id="XP_005103775.1">
    <property type="nucleotide sequence ID" value="XM_005103718.1"/>
</dbReference>
<dbReference type="InterPro" id="IPR027914">
    <property type="entry name" value="DUF4456"/>
</dbReference>
<accession>A0ABM0JXD6</accession>
<feature type="domain" description="DUF4456" evidence="1">
    <location>
        <begin position="56"/>
        <end position="109"/>
    </location>
</feature>
<dbReference type="Proteomes" id="UP000694888">
    <property type="component" value="Unplaced"/>
</dbReference>
<organism evidence="2 3">
    <name type="scientific">Aplysia californica</name>
    <name type="common">California sea hare</name>
    <dbReference type="NCBI Taxonomy" id="6500"/>
    <lineage>
        <taxon>Eukaryota</taxon>
        <taxon>Metazoa</taxon>
        <taxon>Spiralia</taxon>
        <taxon>Lophotrochozoa</taxon>
        <taxon>Mollusca</taxon>
        <taxon>Gastropoda</taxon>
        <taxon>Heterobranchia</taxon>
        <taxon>Euthyneura</taxon>
        <taxon>Tectipleura</taxon>
        <taxon>Aplysiida</taxon>
        <taxon>Aplysioidea</taxon>
        <taxon>Aplysiidae</taxon>
        <taxon>Aplysia</taxon>
    </lineage>
</organism>
<reference evidence="3" key="1">
    <citation type="submission" date="2025-08" db="UniProtKB">
        <authorList>
            <consortium name="RefSeq"/>
        </authorList>
    </citation>
    <scope>IDENTIFICATION</scope>
</reference>
<protein>
    <submittedName>
        <fullName evidence="3">Uncharacterized protein LOC101855202</fullName>
    </submittedName>
</protein>
<evidence type="ECO:0000259" key="1">
    <source>
        <dbReference type="Pfam" id="PF14644"/>
    </source>
</evidence>
<sequence length="112" mass="13137">MIFLSHRHRRISKPAKFDKKYMVFGEKPEEGETEAEEKHFLAMITRTLRDALDGLLTTAEVFYRQKGAHAVTRPQALQETFEQFADIITHKMQSYYQQADQYHNQCLQAVTT</sequence>